<keyword evidence="8" id="KW-1185">Reference proteome</keyword>
<dbReference type="InterPro" id="IPR023170">
    <property type="entry name" value="HhH_base_excis_C"/>
</dbReference>
<dbReference type="Gene3D" id="1.10.1670.10">
    <property type="entry name" value="Helix-hairpin-Helix base-excision DNA repair enzymes (C-terminal)"/>
    <property type="match status" value="1"/>
</dbReference>
<dbReference type="RefSeq" id="WP_344700604.1">
    <property type="nucleotide sequence ID" value="NZ_BAABCK010000002.1"/>
</dbReference>
<evidence type="ECO:0000256" key="1">
    <source>
        <dbReference type="ARBA" id="ARBA00000086"/>
    </source>
</evidence>
<evidence type="ECO:0000259" key="6">
    <source>
        <dbReference type="SMART" id="SM00478"/>
    </source>
</evidence>
<dbReference type="SUPFAM" id="SSF48150">
    <property type="entry name" value="DNA-glycosylase"/>
    <property type="match status" value="1"/>
</dbReference>
<dbReference type="SMART" id="SM00478">
    <property type="entry name" value="ENDO3c"/>
    <property type="match status" value="1"/>
</dbReference>
<dbReference type="InterPro" id="IPR051912">
    <property type="entry name" value="Alkylbase_DNA_Glycosylase/TA"/>
</dbReference>
<keyword evidence="4" id="KW-0378">Hydrolase</keyword>
<dbReference type="Gene3D" id="1.10.340.30">
    <property type="entry name" value="Hypothetical protein, domain 2"/>
    <property type="match status" value="1"/>
</dbReference>
<keyword evidence="3" id="KW-0227">DNA damage</keyword>
<dbReference type="Gene3D" id="3.30.310.20">
    <property type="entry name" value="DNA-3-methyladenine glycosylase AlkA, N-terminal domain"/>
    <property type="match status" value="1"/>
</dbReference>
<dbReference type="Pfam" id="PF00730">
    <property type="entry name" value="HhH-GPD"/>
    <property type="match status" value="1"/>
</dbReference>
<accession>A0ABP7E368</accession>
<dbReference type="InterPro" id="IPR011257">
    <property type="entry name" value="DNA_glycosylase"/>
</dbReference>
<comment type="catalytic activity">
    <reaction evidence="1">
        <text>Hydrolysis of alkylated DNA, releasing 3-methyladenine, 3-methylguanine, 7-methylguanine and 7-methyladenine.</text>
        <dbReference type="EC" id="3.2.2.21"/>
    </reaction>
</comment>
<proteinExistence type="predicted"/>
<dbReference type="EC" id="3.2.2.21" evidence="2"/>
<dbReference type="CDD" id="cd00056">
    <property type="entry name" value="ENDO3c"/>
    <property type="match status" value="1"/>
</dbReference>
<evidence type="ECO:0000313" key="8">
    <source>
        <dbReference type="Proteomes" id="UP001500920"/>
    </source>
</evidence>
<protein>
    <recommendedName>
        <fullName evidence="2">DNA-3-methyladenine glycosylase II</fullName>
        <ecNumber evidence="2">3.2.2.21</ecNumber>
    </recommendedName>
</protein>
<dbReference type="Proteomes" id="UP001500920">
    <property type="component" value="Unassembled WGS sequence"/>
</dbReference>
<evidence type="ECO:0000256" key="5">
    <source>
        <dbReference type="ARBA" id="ARBA00023204"/>
    </source>
</evidence>
<name>A0ABP7E368_9STAP</name>
<dbReference type="PANTHER" id="PTHR43003">
    <property type="entry name" value="DNA-3-METHYLADENINE GLYCOSYLASE"/>
    <property type="match status" value="1"/>
</dbReference>
<reference evidence="8" key="1">
    <citation type="journal article" date="2019" name="Int. J. Syst. Evol. Microbiol.">
        <title>The Global Catalogue of Microorganisms (GCM) 10K type strain sequencing project: providing services to taxonomists for standard genome sequencing and annotation.</title>
        <authorList>
            <consortium name="The Broad Institute Genomics Platform"/>
            <consortium name="The Broad Institute Genome Sequencing Center for Infectious Disease"/>
            <person name="Wu L."/>
            <person name="Ma J."/>
        </authorList>
    </citation>
    <scope>NUCLEOTIDE SEQUENCE [LARGE SCALE GENOMIC DNA]</scope>
    <source>
        <strain evidence="8">JCM 16981</strain>
    </source>
</reference>
<gene>
    <name evidence="7" type="ORF">GCM10022378_00400</name>
</gene>
<sequence>MRIEANGPFNYAMTYDFMAKQDDCLYEAHEGKLRRAVHIDKKAVLFEVTEQSRDAVSVVILYNEGVKEEHIREYVVDWLDLDYDLEAFYRFAEADPRLSQIIEARTGYRMTCKPDIMEALMWAVLGQQINMAFAYILKRRIVEHFGHHVEYEGQKYWLMPTSEELSSLDPETLRGMQVSYRKAEYLGLCAAGVKNGELSKGKLLDMGDYDTVLKYMTSFKGIGPWSANTVLMRTLKYRNAVPIGDAGLRNAIRLTDGLEERPDKAYIASVIEDWGDYGAYATLYMWHILF</sequence>
<dbReference type="InterPro" id="IPR003265">
    <property type="entry name" value="HhH-GPD_domain"/>
</dbReference>
<evidence type="ECO:0000256" key="2">
    <source>
        <dbReference type="ARBA" id="ARBA00012000"/>
    </source>
</evidence>
<dbReference type="InterPro" id="IPR037046">
    <property type="entry name" value="AlkA_N_sf"/>
</dbReference>
<comment type="caution">
    <text evidence="7">The sequence shown here is derived from an EMBL/GenBank/DDBJ whole genome shotgun (WGS) entry which is preliminary data.</text>
</comment>
<organism evidence="7 8">
    <name type="scientific">Salinicoccus jeotgali</name>
    <dbReference type="NCBI Taxonomy" id="381634"/>
    <lineage>
        <taxon>Bacteria</taxon>
        <taxon>Bacillati</taxon>
        <taxon>Bacillota</taxon>
        <taxon>Bacilli</taxon>
        <taxon>Bacillales</taxon>
        <taxon>Staphylococcaceae</taxon>
        <taxon>Salinicoccus</taxon>
    </lineage>
</organism>
<dbReference type="InterPro" id="IPR012904">
    <property type="entry name" value="OGG_N"/>
</dbReference>
<dbReference type="Pfam" id="PF07934">
    <property type="entry name" value="OGG_N"/>
    <property type="match status" value="1"/>
</dbReference>
<keyword evidence="5" id="KW-0234">DNA repair</keyword>
<dbReference type="EMBL" id="BAABCK010000002">
    <property type="protein sequence ID" value="GAA3713481.1"/>
    <property type="molecule type" value="Genomic_DNA"/>
</dbReference>
<dbReference type="PANTHER" id="PTHR43003:SF12">
    <property type="entry name" value="DNA-3-METHYLADENINE GLYCOSYLASE"/>
    <property type="match status" value="1"/>
</dbReference>
<feature type="domain" description="HhH-GPD" evidence="6">
    <location>
        <begin position="125"/>
        <end position="290"/>
    </location>
</feature>
<evidence type="ECO:0000313" key="7">
    <source>
        <dbReference type="EMBL" id="GAA3713481.1"/>
    </source>
</evidence>
<evidence type="ECO:0000256" key="4">
    <source>
        <dbReference type="ARBA" id="ARBA00022801"/>
    </source>
</evidence>
<evidence type="ECO:0000256" key="3">
    <source>
        <dbReference type="ARBA" id="ARBA00022763"/>
    </source>
</evidence>